<dbReference type="GO" id="GO:0005886">
    <property type="term" value="C:plasma membrane"/>
    <property type="evidence" value="ECO:0007669"/>
    <property type="project" value="TreeGrafter"/>
</dbReference>
<accession>B8CYE3</accession>
<comment type="subcellular location">
    <subcellularLocation>
        <location evidence="1">Membrane</location>
        <topology evidence="1">Multi-pass membrane protein</topology>
    </subcellularLocation>
</comment>
<keyword evidence="4 6" id="KW-1133">Transmembrane helix</keyword>
<reference evidence="7 8" key="1">
    <citation type="journal article" date="2009" name="PLoS ONE">
        <title>Genome analysis of the anaerobic thermohalophilic bacterium Halothermothrix orenii.</title>
        <authorList>
            <person name="Mavromatis K."/>
            <person name="Ivanova N."/>
            <person name="Anderson I."/>
            <person name="Lykidis A."/>
            <person name="Hooper S.D."/>
            <person name="Sun H."/>
            <person name="Kunin V."/>
            <person name="Lapidus A."/>
            <person name="Hugenholtz P."/>
            <person name="Patel B."/>
            <person name="Kyrpides N.C."/>
        </authorList>
    </citation>
    <scope>NUCLEOTIDE SEQUENCE [LARGE SCALE GENOMIC DNA]</scope>
    <source>
        <strain evidence="8">H 168 / OCM 544 / DSM 9562</strain>
    </source>
</reference>
<sequence>MDELVNITLIRLISAYIFILFLLMIVKTQKIGHEWEIILATGRMTVQLILVGYVLTYIFNHPDIFLSLGVLALMELFAIHNIFSRVKSEINKKLKYLITIAMVTGTGTSIAFFTFIILNLKPWYLPQYIIPISGMLIGNSMTGITLGVEGLTGGIKDNKEMIENALMLGATPELSTRDIANRAFYNALLPTLNSMIGMGIIFLPSMMTGQILAGASPLVAIRYQLAIMLGITGSVTLTVYILVRWGARTYFNKRAQLELS</sequence>
<organism evidence="7 8">
    <name type="scientific">Halothermothrix orenii (strain H 168 / OCM 544 / DSM 9562)</name>
    <dbReference type="NCBI Taxonomy" id="373903"/>
    <lineage>
        <taxon>Bacteria</taxon>
        <taxon>Bacillati</taxon>
        <taxon>Bacillota</taxon>
        <taxon>Clostridia</taxon>
        <taxon>Halanaerobiales</taxon>
        <taxon>Halothermotrichaceae</taxon>
        <taxon>Halothermothrix</taxon>
    </lineage>
</organism>
<dbReference type="HOGENOM" id="CLU_076147_1_0_9"/>
<feature type="transmembrane region" description="Helical" evidence="6">
    <location>
        <begin position="64"/>
        <end position="84"/>
    </location>
</feature>
<dbReference type="RefSeq" id="WP_012636495.1">
    <property type="nucleotide sequence ID" value="NC_011899.1"/>
</dbReference>
<feature type="transmembrane region" description="Helical" evidence="6">
    <location>
        <begin position="6"/>
        <end position="25"/>
    </location>
</feature>
<dbReference type="Pfam" id="PF03649">
    <property type="entry name" value="UPF0014"/>
    <property type="match status" value="1"/>
</dbReference>
<proteinExistence type="inferred from homology"/>
<dbReference type="OrthoDB" id="9791807at2"/>
<evidence type="ECO:0000256" key="2">
    <source>
        <dbReference type="ARBA" id="ARBA00005268"/>
    </source>
</evidence>
<comment type="similarity">
    <text evidence="2">Belongs to the UPF0014 family.</text>
</comment>
<dbReference type="PANTHER" id="PTHR30028:SF0">
    <property type="entry name" value="PROTEIN ALUMINUM SENSITIVE 3"/>
    <property type="match status" value="1"/>
</dbReference>
<feature type="transmembrane region" description="Helical" evidence="6">
    <location>
        <begin position="96"/>
        <end position="117"/>
    </location>
</feature>
<evidence type="ECO:0000256" key="1">
    <source>
        <dbReference type="ARBA" id="ARBA00004141"/>
    </source>
</evidence>
<gene>
    <name evidence="7" type="ordered locus">Hore_15630</name>
</gene>
<keyword evidence="5 6" id="KW-0472">Membrane</keyword>
<evidence type="ECO:0000256" key="4">
    <source>
        <dbReference type="ARBA" id="ARBA00022989"/>
    </source>
</evidence>
<dbReference type="AlphaFoldDB" id="B8CYE3"/>
<dbReference type="Proteomes" id="UP000000719">
    <property type="component" value="Chromosome"/>
</dbReference>
<evidence type="ECO:0000313" key="7">
    <source>
        <dbReference type="EMBL" id="ACL70312.1"/>
    </source>
</evidence>
<feature type="transmembrane region" description="Helical" evidence="6">
    <location>
        <begin position="183"/>
        <end position="203"/>
    </location>
</feature>
<dbReference type="KEGG" id="hor:Hore_15630"/>
<dbReference type="STRING" id="373903.Hore_15630"/>
<dbReference type="InterPro" id="IPR005226">
    <property type="entry name" value="UPF0014_fam"/>
</dbReference>
<feature type="transmembrane region" description="Helical" evidence="6">
    <location>
        <begin position="129"/>
        <end position="151"/>
    </location>
</feature>
<dbReference type="eggNOG" id="COG0390">
    <property type="taxonomic scope" value="Bacteria"/>
</dbReference>
<evidence type="ECO:0000256" key="6">
    <source>
        <dbReference type="SAM" id="Phobius"/>
    </source>
</evidence>
<dbReference type="PANTHER" id="PTHR30028">
    <property type="entry name" value="UPF0014 INNER MEMBRANE PROTEIN YBBM-RELATED"/>
    <property type="match status" value="1"/>
</dbReference>
<feature type="transmembrane region" description="Helical" evidence="6">
    <location>
        <begin position="223"/>
        <end position="243"/>
    </location>
</feature>
<keyword evidence="3 6" id="KW-0812">Transmembrane</keyword>
<evidence type="ECO:0000313" key="8">
    <source>
        <dbReference type="Proteomes" id="UP000000719"/>
    </source>
</evidence>
<evidence type="ECO:0000256" key="5">
    <source>
        <dbReference type="ARBA" id="ARBA00023136"/>
    </source>
</evidence>
<dbReference type="EMBL" id="CP001098">
    <property type="protein sequence ID" value="ACL70312.1"/>
    <property type="molecule type" value="Genomic_DNA"/>
</dbReference>
<evidence type="ECO:0008006" key="9">
    <source>
        <dbReference type="Google" id="ProtNLM"/>
    </source>
</evidence>
<feature type="transmembrane region" description="Helical" evidence="6">
    <location>
        <begin position="37"/>
        <end position="58"/>
    </location>
</feature>
<evidence type="ECO:0000256" key="3">
    <source>
        <dbReference type="ARBA" id="ARBA00022692"/>
    </source>
</evidence>
<keyword evidence="8" id="KW-1185">Reference proteome</keyword>
<name>B8CYE3_HALOH</name>
<protein>
    <recommendedName>
        <fullName evidence="9">Iron export ABC transporter permease subunit FetB</fullName>
    </recommendedName>
</protein>